<dbReference type="Pfam" id="PF02661">
    <property type="entry name" value="Fic"/>
    <property type="match status" value="1"/>
</dbReference>
<feature type="domain" description="Fido" evidence="1">
    <location>
        <begin position="9"/>
        <end position="122"/>
    </location>
</feature>
<gene>
    <name evidence="2" type="ORF">JMJ92_17240</name>
</gene>
<dbReference type="PANTHER" id="PTHR39426:SF1">
    <property type="entry name" value="HOMOLOGY TO DEATH-ON-CURING PROTEIN OF PHAGE P1"/>
    <property type="match status" value="1"/>
</dbReference>
<sequence length="127" mass="14257">MIGKRRYRLSLGDALTAHDEALRYGGCDGIVSLDRIEPAITRSYSGYHRSIWRKAAALTQGMVGNHRFVDGNKRTALLLVETLIERSGSYRVLSGQDRFDDRIVGVASGEIGFDALVVWFEERVARR</sequence>
<proteinExistence type="predicted"/>
<dbReference type="InterPro" id="IPR036597">
    <property type="entry name" value="Fido-like_dom_sf"/>
</dbReference>
<dbReference type="Gene3D" id="1.20.120.1870">
    <property type="entry name" value="Fic/DOC protein, Fido domain"/>
    <property type="match status" value="1"/>
</dbReference>
<evidence type="ECO:0000259" key="1">
    <source>
        <dbReference type="PROSITE" id="PS51459"/>
    </source>
</evidence>
<keyword evidence="3" id="KW-1185">Reference proteome</keyword>
<evidence type="ECO:0000313" key="2">
    <source>
        <dbReference type="EMBL" id="MBL3579881.1"/>
    </source>
</evidence>
<dbReference type="PANTHER" id="PTHR39426">
    <property type="entry name" value="HOMOLOGY TO DEATH-ON-CURING PROTEIN OF PHAGE P1"/>
    <property type="match status" value="1"/>
</dbReference>
<organism evidence="2 3">
    <name type="scientific">Rhodovulum visakhapatnamense</name>
    <dbReference type="NCBI Taxonomy" id="364297"/>
    <lineage>
        <taxon>Bacteria</taxon>
        <taxon>Pseudomonadati</taxon>
        <taxon>Pseudomonadota</taxon>
        <taxon>Alphaproteobacteria</taxon>
        <taxon>Rhodobacterales</taxon>
        <taxon>Paracoccaceae</taxon>
        <taxon>Rhodovulum</taxon>
    </lineage>
</organism>
<dbReference type="EMBL" id="JAESIL010000092">
    <property type="protein sequence ID" value="MBL3579881.1"/>
    <property type="molecule type" value="Genomic_DNA"/>
</dbReference>
<protein>
    <submittedName>
        <fullName evidence="2">Type II toxin-antitoxin system death-on-curing family toxin</fullName>
    </submittedName>
</protein>
<reference evidence="3" key="1">
    <citation type="submission" date="2021-01" db="EMBL/GenBank/DDBJ databases">
        <title>Draft genomes of Rhodovulum sulfidophilum.</title>
        <authorList>
            <person name="Guzman M.S."/>
        </authorList>
    </citation>
    <scope>NUCLEOTIDE SEQUENCE [LARGE SCALE GENOMIC DNA]</scope>
    <source>
        <strain evidence="3">AB19</strain>
    </source>
</reference>
<dbReference type="Proteomes" id="UP000635853">
    <property type="component" value="Unassembled WGS sequence"/>
</dbReference>
<name>A0ABS1RJN7_9RHOB</name>
<dbReference type="PROSITE" id="PS51459">
    <property type="entry name" value="FIDO"/>
    <property type="match status" value="1"/>
</dbReference>
<dbReference type="InterPro" id="IPR053737">
    <property type="entry name" value="Type_II_TA_Toxin"/>
</dbReference>
<dbReference type="SUPFAM" id="SSF140931">
    <property type="entry name" value="Fic-like"/>
    <property type="match status" value="1"/>
</dbReference>
<comment type="caution">
    <text evidence="2">The sequence shown here is derived from an EMBL/GenBank/DDBJ whole genome shotgun (WGS) entry which is preliminary data.</text>
</comment>
<evidence type="ECO:0000313" key="3">
    <source>
        <dbReference type="Proteomes" id="UP000635853"/>
    </source>
</evidence>
<dbReference type="InterPro" id="IPR003812">
    <property type="entry name" value="Fido"/>
</dbReference>
<dbReference type="InterPro" id="IPR006440">
    <property type="entry name" value="Doc"/>
</dbReference>
<dbReference type="NCBIfam" id="TIGR01550">
    <property type="entry name" value="DOC_P1"/>
    <property type="match status" value="1"/>
</dbReference>
<accession>A0ABS1RJN7</accession>